<keyword evidence="5" id="KW-1185">Reference proteome</keyword>
<keyword evidence="2" id="KW-0732">Signal</keyword>
<organism evidence="4 5">
    <name type="scientific">Halomonas ventosae</name>
    <dbReference type="NCBI Taxonomy" id="229007"/>
    <lineage>
        <taxon>Bacteria</taxon>
        <taxon>Pseudomonadati</taxon>
        <taxon>Pseudomonadota</taxon>
        <taxon>Gammaproteobacteria</taxon>
        <taxon>Oceanospirillales</taxon>
        <taxon>Halomonadaceae</taxon>
        <taxon>Halomonas</taxon>
    </lineage>
</organism>
<feature type="compositionally biased region" description="Acidic residues" evidence="1">
    <location>
        <begin position="87"/>
        <end position="108"/>
    </location>
</feature>
<evidence type="ECO:0000259" key="3">
    <source>
        <dbReference type="Pfam" id="PF13670"/>
    </source>
</evidence>
<sequence>MKTPLLVTTTLAATLASAMTFADDDCGDPVSDWQPREVLRQKLEAEGWEVRRIVIDDGCYEVKGFDQDGNKVEAEYAPASLRLRELEIEDDEDDEDDDEDDDDDDDDGNNTRQRSDTRPAPNSSIISGRPSVRIQ</sequence>
<gene>
    <name evidence="4" type="ORF">DFO68_10267</name>
</gene>
<evidence type="ECO:0000313" key="4">
    <source>
        <dbReference type="EMBL" id="TDO15236.1"/>
    </source>
</evidence>
<evidence type="ECO:0000256" key="1">
    <source>
        <dbReference type="SAM" id="MobiDB-lite"/>
    </source>
</evidence>
<name>A0A4R6I1V7_9GAMM</name>
<dbReference type="EMBL" id="SNWH01000002">
    <property type="protein sequence ID" value="TDO15236.1"/>
    <property type="molecule type" value="Genomic_DNA"/>
</dbReference>
<evidence type="ECO:0000256" key="2">
    <source>
        <dbReference type="SAM" id="SignalP"/>
    </source>
</evidence>
<dbReference type="Pfam" id="PF13670">
    <property type="entry name" value="PepSY_2"/>
    <property type="match status" value="1"/>
</dbReference>
<dbReference type="OrthoDB" id="5625293at2"/>
<protein>
    <recommendedName>
        <fullName evidence="3">PepSY domain-containing protein</fullName>
    </recommendedName>
</protein>
<feature type="signal peptide" evidence="2">
    <location>
        <begin position="1"/>
        <end position="22"/>
    </location>
</feature>
<dbReference type="AlphaFoldDB" id="A0A4R6I1V7"/>
<dbReference type="RefSeq" id="WP_133481620.1">
    <property type="nucleotide sequence ID" value="NZ_SNWH01000002.1"/>
</dbReference>
<feature type="chain" id="PRO_5020299382" description="PepSY domain-containing protein" evidence="2">
    <location>
        <begin position="23"/>
        <end position="135"/>
    </location>
</feature>
<dbReference type="InterPro" id="IPR025711">
    <property type="entry name" value="PepSY"/>
</dbReference>
<reference evidence="4 5" key="1">
    <citation type="submission" date="2019-03" db="EMBL/GenBank/DDBJ databases">
        <title>Freshwater and sediment microbial communities from various areas in North America, analyzing microbe dynamics in response to fracking.</title>
        <authorList>
            <person name="Lamendella R."/>
        </authorList>
    </citation>
    <scope>NUCLEOTIDE SEQUENCE [LARGE SCALE GENOMIC DNA]</scope>
    <source>
        <strain evidence="4 5">1_TX</strain>
    </source>
</reference>
<proteinExistence type="predicted"/>
<feature type="region of interest" description="Disordered" evidence="1">
    <location>
        <begin position="82"/>
        <end position="135"/>
    </location>
</feature>
<feature type="domain" description="PepSY" evidence="3">
    <location>
        <begin position="7"/>
        <end position="82"/>
    </location>
</feature>
<dbReference type="Proteomes" id="UP000295150">
    <property type="component" value="Unassembled WGS sequence"/>
</dbReference>
<comment type="caution">
    <text evidence="4">The sequence shown here is derived from an EMBL/GenBank/DDBJ whole genome shotgun (WGS) entry which is preliminary data.</text>
</comment>
<accession>A0A4R6I1V7</accession>
<evidence type="ECO:0000313" key="5">
    <source>
        <dbReference type="Proteomes" id="UP000295150"/>
    </source>
</evidence>